<accession>A0A6N2T2Q6</accession>
<gene>
    <name evidence="7" type="primary">lrgA</name>
    <name evidence="7" type="ORF">AULFYP135_01225</name>
</gene>
<evidence type="ECO:0000256" key="3">
    <source>
        <dbReference type="ARBA" id="ARBA00022692"/>
    </source>
</evidence>
<dbReference type="AlphaFoldDB" id="A0A6N2T2Q6"/>
<proteinExistence type="predicted"/>
<dbReference type="PANTHER" id="PTHR33931:SF2">
    <property type="entry name" value="HOLIN-LIKE PROTEIN CIDA"/>
    <property type="match status" value="1"/>
</dbReference>
<keyword evidence="3 6" id="KW-0812">Transmembrane</keyword>
<name>A0A6N2T2Q6_9FIRM</name>
<reference evidence="7" key="1">
    <citation type="submission" date="2019-11" db="EMBL/GenBank/DDBJ databases">
        <authorList>
            <person name="Feng L."/>
        </authorList>
    </citation>
    <scope>NUCLEOTIDE SEQUENCE</scope>
    <source>
        <strain evidence="7">AundefinedLFYP135</strain>
    </source>
</reference>
<organism evidence="7">
    <name type="scientific">uncultured Anaerotruncus sp</name>
    <dbReference type="NCBI Taxonomy" id="905011"/>
    <lineage>
        <taxon>Bacteria</taxon>
        <taxon>Bacillati</taxon>
        <taxon>Bacillota</taxon>
        <taxon>Clostridia</taxon>
        <taxon>Eubacteriales</taxon>
        <taxon>Oscillospiraceae</taxon>
        <taxon>Anaerotruncus</taxon>
        <taxon>environmental samples</taxon>
    </lineage>
</organism>
<dbReference type="Pfam" id="PF03788">
    <property type="entry name" value="LrgA"/>
    <property type="match status" value="1"/>
</dbReference>
<evidence type="ECO:0000256" key="6">
    <source>
        <dbReference type="SAM" id="Phobius"/>
    </source>
</evidence>
<dbReference type="GO" id="GO:0005886">
    <property type="term" value="C:plasma membrane"/>
    <property type="evidence" value="ECO:0007669"/>
    <property type="project" value="UniProtKB-SubCell"/>
</dbReference>
<comment type="subcellular location">
    <subcellularLocation>
        <location evidence="1">Cell membrane</location>
        <topology evidence="1">Multi-pass membrane protein</topology>
    </subcellularLocation>
</comment>
<evidence type="ECO:0000256" key="4">
    <source>
        <dbReference type="ARBA" id="ARBA00022989"/>
    </source>
</evidence>
<sequence length="124" mass="13385">MKYLKQFGLICAIALCGDLVKEATGLPIPGNIIGMLMLFFLLLTGLVKLDAVEDTAEYLMSIMSVMFIPLGAGILTNFHHIQNDLLGIVLTLVATTVATFTVTGLVVEFLSRAKEKSKGETAHE</sequence>
<evidence type="ECO:0000256" key="1">
    <source>
        <dbReference type="ARBA" id="ARBA00004651"/>
    </source>
</evidence>
<dbReference type="InterPro" id="IPR005538">
    <property type="entry name" value="LrgA/CidA"/>
</dbReference>
<feature type="transmembrane region" description="Helical" evidence="6">
    <location>
        <begin position="58"/>
        <end position="79"/>
    </location>
</feature>
<feature type="transmembrane region" description="Helical" evidence="6">
    <location>
        <begin position="32"/>
        <end position="51"/>
    </location>
</feature>
<evidence type="ECO:0000313" key="7">
    <source>
        <dbReference type="EMBL" id="VYS99686.1"/>
    </source>
</evidence>
<keyword evidence="2" id="KW-1003">Cell membrane</keyword>
<dbReference type="PANTHER" id="PTHR33931">
    <property type="entry name" value="HOLIN-LIKE PROTEIN CIDA-RELATED"/>
    <property type="match status" value="1"/>
</dbReference>
<evidence type="ECO:0000256" key="2">
    <source>
        <dbReference type="ARBA" id="ARBA00022475"/>
    </source>
</evidence>
<dbReference type="EMBL" id="CACRSL010000003">
    <property type="protein sequence ID" value="VYS99686.1"/>
    <property type="molecule type" value="Genomic_DNA"/>
</dbReference>
<feature type="transmembrane region" description="Helical" evidence="6">
    <location>
        <begin position="85"/>
        <end position="110"/>
    </location>
</feature>
<evidence type="ECO:0000256" key="5">
    <source>
        <dbReference type="ARBA" id="ARBA00023136"/>
    </source>
</evidence>
<keyword evidence="5 6" id="KW-0472">Membrane</keyword>
<protein>
    <submittedName>
        <fullName evidence="7">Antiholin-like protein LrgA</fullName>
    </submittedName>
</protein>
<keyword evidence="4 6" id="KW-1133">Transmembrane helix</keyword>